<evidence type="ECO:0000313" key="3">
    <source>
        <dbReference type="Proteomes" id="UP000188586"/>
    </source>
</evidence>
<evidence type="ECO:0000313" key="2">
    <source>
        <dbReference type="EMBL" id="OOH70443.1"/>
    </source>
</evidence>
<protein>
    <submittedName>
        <fullName evidence="2">Uncharacterized protein</fullName>
    </submittedName>
</protein>
<name>A0A1V3SSN4_9BACT</name>
<dbReference type="AlphaFoldDB" id="A0A1V3SSN4"/>
<reference evidence="2 3" key="1">
    <citation type="submission" date="2016-11" db="EMBL/GenBank/DDBJ databases">
        <title>Comparative genomics of co-occurring bacteria in distinct bioleaching systems unravels niche-specific adaptation.</title>
        <authorList>
            <person name="Zhang X."/>
            <person name="Liu X."/>
            <person name="Yin H."/>
        </authorList>
    </citation>
    <scope>NUCLEOTIDE SEQUENCE [LARGE SCALE GENOMIC DNA]</scope>
    <source>
        <strain evidence="2 3">DX</strain>
    </source>
</reference>
<organism evidence="2 3">
    <name type="scientific">Leptospirillum ferriphilum</name>
    <dbReference type="NCBI Taxonomy" id="178606"/>
    <lineage>
        <taxon>Bacteria</taxon>
        <taxon>Pseudomonadati</taxon>
        <taxon>Nitrospirota</taxon>
        <taxon>Nitrospiria</taxon>
        <taxon>Nitrospirales</taxon>
        <taxon>Nitrospiraceae</taxon>
        <taxon>Leptospirillum</taxon>
    </lineage>
</organism>
<feature type="transmembrane region" description="Helical" evidence="1">
    <location>
        <begin position="61"/>
        <end position="78"/>
    </location>
</feature>
<gene>
    <name evidence="2" type="ORF">BOX24_10535</name>
</gene>
<comment type="caution">
    <text evidence="2">The sequence shown here is derived from an EMBL/GenBank/DDBJ whole genome shotgun (WGS) entry which is preliminary data.</text>
</comment>
<proteinExistence type="predicted"/>
<keyword evidence="1" id="KW-0812">Transmembrane</keyword>
<dbReference type="Proteomes" id="UP000188586">
    <property type="component" value="Unassembled WGS sequence"/>
</dbReference>
<accession>A0A1V3SSN4</accession>
<keyword evidence="1" id="KW-0472">Membrane</keyword>
<sequence>MKHRSMSGISTPKMMSLHNTGKTFTFGLPSNIERITFLKNLYSQNISRCLCIFFHFKFTHISIKIFSVFLLMAPLRLIEMFRRNRKVSYLSCRITFFF</sequence>
<evidence type="ECO:0000256" key="1">
    <source>
        <dbReference type="SAM" id="Phobius"/>
    </source>
</evidence>
<keyword evidence="1" id="KW-1133">Transmembrane helix</keyword>
<dbReference type="EMBL" id="MPOJ01000024">
    <property type="protein sequence ID" value="OOH70443.1"/>
    <property type="molecule type" value="Genomic_DNA"/>
</dbReference>